<dbReference type="Pfam" id="PF00528">
    <property type="entry name" value="BPD_transp_1"/>
    <property type="match status" value="1"/>
</dbReference>
<dbReference type="EMBL" id="AMRM01000014">
    <property type="protein sequence ID" value="EKF18318.1"/>
    <property type="molecule type" value="Genomic_DNA"/>
</dbReference>
<protein>
    <submittedName>
        <fullName evidence="9">Binding-protein-dependent transporter inner membrane component family protein 24</fullName>
    </submittedName>
</protein>
<comment type="similarity">
    <text evidence="7">Belongs to the binding-protein-dependent transport system permease family.</text>
</comment>
<reference evidence="9 10" key="1">
    <citation type="journal article" date="2012" name="J. Bacteriol.">
        <title>Genome Sequence of Nitratireductor pacificus Type Strain pht-3B.</title>
        <authorList>
            <person name="Lai Q."/>
            <person name="Li G."/>
            <person name="Shao Z."/>
        </authorList>
    </citation>
    <scope>NUCLEOTIDE SEQUENCE [LARGE SCALE GENOMIC DNA]</scope>
    <source>
        <strain evidence="10">pht-3B</strain>
    </source>
</reference>
<dbReference type="InterPro" id="IPR035906">
    <property type="entry name" value="MetI-like_sf"/>
</dbReference>
<dbReference type="PANTHER" id="PTHR43163">
    <property type="entry name" value="DIPEPTIDE TRANSPORT SYSTEM PERMEASE PROTEIN DPPB-RELATED"/>
    <property type="match status" value="1"/>
</dbReference>
<keyword evidence="5 7" id="KW-1133">Transmembrane helix</keyword>
<feature type="transmembrane region" description="Helical" evidence="7">
    <location>
        <begin position="281"/>
        <end position="304"/>
    </location>
</feature>
<dbReference type="InterPro" id="IPR000515">
    <property type="entry name" value="MetI-like"/>
</dbReference>
<evidence type="ECO:0000256" key="6">
    <source>
        <dbReference type="ARBA" id="ARBA00023136"/>
    </source>
</evidence>
<dbReference type="RefSeq" id="WP_008597440.1">
    <property type="nucleotide sequence ID" value="NZ_AMRM01000014.1"/>
</dbReference>
<keyword evidence="3" id="KW-1003">Cell membrane</keyword>
<dbReference type="eggNOG" id="COG0601">
    <property type="taxonomic scope" value="Bacteria"/>
</dbReference>
<dbReference type="STRING" id="391937.NA2_13015"/>
<dbReference type="Gene3D" id="1.10.3720.10">
    <property type="entry name" value="MetI-like"/>
    <property type="match status" value="1"/>
</dbReference>
<keyword evidence="2 7" id="KW-0813">Transport</keyword>
<sequence length="313" mass="33696">MWAYALKRIVSAIPTMILASVMVFGLMRLIPGDPAMLFIGEIDDPAVLEAKRRELGLDQPLVMQYLNWAGGMLRGDMGVSVQTGRPVAGEIAAAFPVTAIVVVVATALAALVAIPAGIVAGWKQNSKTDATIVSIATLCLSIPGFWTALLLLTFLGAKWKLLPTVGYVSVFDDARAGAIYLIMPVIALVLTEVAVLTRMSRASTIEVMGLEYVTHARAKGMGERRVLWRHVFPNAFAPTLTVLGLILGHLLGGVVVIEQMFSLPGLGRLMVGAIFARDYAIVQGVLIFIVVIYVVLNTVIDLLYPVFDPRVKL</sequence>
<evidence type="ECO:0000256" key="1">
    <source>
        <dbReference type="ARBA" id="ARBA00004651"/>
    </source>
</evidence>
<evidence type="ECO:0000259" key="8">
    <source>
        <dbReference type="PROSITE" id="PS50928"/>
    </source>
</evidence>
<feature type="transmembrane region" description="Helical" evidence="7">
    <location>
        <begin position="235"/>
        <end position="261"/>
    </location>
</feature>
<accession>K2N242</accession>
<name>K2N242_9HYPH</name>
<dbReference type="OrthoDB" id="9807402at2"/>
<keyword evidence="6 7" id="KW-0472">Membrane</keyword>
<dbReference type="Pfam" id="PF19300">
    <property type="entry name" value="BPD_transp_1_N"/>
    <property type="match status" value="1"/>
</dbReference>
<proteinExistence type="inferred from homology"/>
<comment type="subcellular location">
    <subcellularLocation>
        <location evidence="1 7">Cell membrane</location>
        <topology evidence="1 7">Multi-pass membrane protein</topology>
    </subcellularLocation>
</comment>
<feature type="transmembrane region" description="Helical" evidence="7">
    <location>
        <begin position="12"/>
        <end position="30"/>
    </location>
</feature>
<feature type="domain" description="ABC transmembrane type-1" evidence="8">
    <location>
        <begin position="95"/>
        <end position="304"/>
    </location>
</feature>
<dbReference type="AlphaFoldDB" id="K2N242"/>
<evidence type="ECO:0000256" key="5">
    <source>
        <dbReference type="ARBA" id="ARBA00022989"/>
    </source>
</evidence>
<dbReference type="PROSITE" id="PS50928">
    <property type="entry name" value="ABC_TM1"/>
    <property type="match status" value="1"/>
</dbReference>
<feature type="transmembrane region" description="Helical" evidence="7">
    <location>
        <begin position="132"/>
        <end position="157"/>
    </location>
</feature>
<keyword evidence="4 7" id="KW-0812">Transmembrane</keyword>
<evidence type="ECO:0000313" key="10">
    <source>
        <dbReference type="Proteomes" id="UP000006786"/>
    </source>
</evidence>
<dbReference type="GO" id="GO:0055085">
    <property type="term" value="P:transmembrane transport"/>
    <property type="evidence" value="ECO:0007669"/>
    <property type="project" value="InterPro"/>
</dbReference>
<feature type="transmembrane region" description="Helical" evidence="7">
    <location>
        <begin position="93"/>
        <end position="120"/>
    </location>
</feature>
<dbReference type="SUPFAM" id="SSF161098">
    <property type="entry name" value="MetI-like"/>
    <property type="match status" value="1"/>
</dbReference>
<dbReference type="GO" id="GO:0005886">
    <property type="term" value="C:plasma membrane"/>
    <property type="evidence" value="ECO:0007669"/>
    <property type="project" value="UniProtKB-SubCell"/>
</dbReference>
<organism evidence="9 10">
    <name type="scientific">Nitratireductor pacificus pht-3B</name>
    <dbReference type="NCBI Taxonomy" id="391937"/>
    <lineage>
        <taxon>Bacteria</taxon>
        <taxon>Pseudomonadati</taxon>
        <taxon>Pseudomonadota</taxon>
        <taxon>Alphaproteobacteria</taxon>
        <taxon>Hyphomicrobiales</taxon>
        <taxon>Phyllobacteriaceae</taxon>
        <taxon>Nitratireductor</taxon>
    </lineage>
</organism>
<dbReference type="CDD" id="cd06261">
    <property type="entry name" value="TM_PBP2"/>
    <property type="match status" value="1"/>
</dbReference>
<dbReference type="PATRIC" id="fig|391937.3.peg.2671"/>
<evidence type="ECO:0000256" key="2">
    <source>
        <dbReference type="ARBA" id="ARBA00022448"/>
    </source>
</evidence>
<evidence type="ECO:0000256" key="3">
    <source>
        <dbReference type="ARBA" id="ARBA00022475"/>
    </source>
</evidence>
<evidence type="ECO:0000256" key="4">
    <source>
        <dbReference type="ARBA" id="ARBA00022692"/>
    </source>
</evidence>
<feature type="transmembrane region" description="Helical" evidence="7">
    <location>
        <begin position="177"/>
        <end position="196"/>
    </location>
</feature>
<evidence type="ECO:0000313" key="9">
    <source>
        <dbReference type="EMBL" id="EKF18318.1"/>
    </source>
</evidence>
<comment type="caution">
    <text evidence="9">The sequence shown here is derived from an EMBL/GenBank/DDBJ whole genome shotgun (WGS) entry which is preliminary data.</text>
</comment>
<dbReference type="PANTHER" id="PTHR43163:SF3">
    <property type="entry name" value="PEPTIDE ABC TRANSPORTER PERMEASE PROTEIN"/>
    <property type="match status" value="1"/>
</dbReference>
<keyword evidence="10" id="KW-1185">Reference proteome</keyword>
<evidence type="ECO:0000256" key="7">
    <source>
        <dbReference type="RuleBase" id="RU363032"/>
    </source>
</evidence>
<gene>
    <name evidence="9" type="ORF">NA2_13015</name>
</gene>
<dbReference type="Proteomes" id="UP000006786">
    <property type="component" value="Unassembled WGS sequence"/>
</dbReference>
<dbReference type="InterPro" id="IPR045621">
    <property type="entry name" value="BPD_transp_1_N"/>
</dbReference>